<protein>
    <submittedName>
        <fullName evidence="1">Uncharacterized protein</fullName>
    </submittedName>
</protein>
<keyword evidence="2" id="KW-1185">Reference proteome</keyword>
<dbReference type="EMBL" id="RDQH01000339">
    <property type="protein sequence ID" value="RXH78912.1"/>
    <property type="molecule type" value="Genomic_DNA"/>
</dbReference>
<comment type="caution">
    <text evidence="1">The sequence shown here is derived from an EMBL/GenBank/DDBJ whole genome shotgun (WGS) entry which is preliminary data.</text>
</comment>
<proteinExistence type="predicted"/>
<accession>A0A498I9L4</accession>
<sequence length="91" mass="10241">MRRDLAEEAEYITLLAIVVSFIHRGGGGSLIEVIKEPNKEYEEKAGQTSAIRFKNGTLLAIALIYNKTVLQWAAGRFLNFFFLRVIIQNGP</sequence>
<name>A0A498I9L4_MALDO</name>
<evidence type="ECO:0000313" key="2">
    <source>
        <dbReference type="Proteomes" id="UP000290289"/>
    </source>
</evidence>
<dbReference type="AlphaFoldDB" id="A0A498I9L4"/>
<gene>
    <name evidence="1" type="ORF">DVH24_006982</name>
</gene>
<reference evidence="1 2" key="1">
    <citation type="submission" date="2018-10" db="EMBL/GenBank/DDBJ databases">
        <title>A high-quality apple genome assembly.</title>
        <authorList>
            <person name="Hu J."/>
        </authorList>
    </citation>
    <scope>NUCLEOTIDE SEQUENCE [LARGE SCALE GENOMIC DNA]</scope>
    <source>
        <strain evidence="2">cv. HFTH1</strain>
        <tissue evidence="1">Young leaf</tissue>
    </source>
</reference>
<dbReference type="Proteomes" id="UP000290289">
    <property type="component" value="Chromosome 13"/>
</dbReference>
<organism evidence="1 2">
    <name type="scientific">Malus domestica</name>
    <name type="common">Apple</name>
    <name type="synonym">Pyrus malus</name>
    <dbReference type="NCBI Taxonomy" id="3750"/>
    <lineage>
        <taxon>Eukaryota</taxon>
        <taxon>Viridiplantae</taxon>
        <taxon>Streptophyta</taxon>
        <taxon>Embryophyta</taxon>
        <taxon>Tracheophyta</taxon>
        <taxon>Spermatophyta</taxon>
        <taxon>Magnoliopsida</taxon>
        <taxon>eudicotyledons</taxon>
        <taxon>Gunneridae</taxon>
        <taxon>Pentapetalae</taxon>
        <taxon>rosids</taxon>
        <taxon>fabids</taxon>
        <taxon>Rosales</taxon>
        <taxon>Rosaceae</taxon>
        <taxon>Amygdaloideae</taxon>
        <taxon>Maleae</taxon>
        <taxon>Malus</taxon>
    </lineage>
</organism>
<evidence type="ECO:0000313" key="1">
    <source>
        <dbReference type="EMBL" id="RXH78912.1"/>
    </source>
</evidence>